<evidence type="ECO:0000259" key="1">
    <source>
        <dbReference type="Pfam" id="PF02230"/>
    </source>
</evidence>
<dbReference type="InterPro" id="IPR029058">
    <property type="entry name" value="AB_hydrolase_fold"/>
</dbReference>
<reference evidence="2" key="1">
    <citation type="submission" date="2018-05" db="EMBL/GenBank/DDBJ databases">
        <authorList>
            <person name="Lanie J.A."/>
            <person name="Ng W.-L."/>
            <person name="Kazmierczak K.M."/>
            <person name="Andrzejewski T.M."/>
            <person name="Davidsen T.M."/>
            <person name="Wayne K.J."/>
            <person name="Tettelin H."/>
            <person name="Glass J.I."/>
            <person name="Rusch D."/>
            <person name="Podicherti R."/>
            <person name="Tsui H.-C.T."/>
            <person name="Winkler M.E."/>
        </authorList>
    </citation>
    <scope>NUCLEOTIDE SEQUENCE</scope>
</reference>
<dbReference type="Gene3D" id="3.40.50.1820">
    <property type="entry name" value="alpha/beta hydrolase"/>
    <property type="match status" value="1"/>
</dbReference>
<sequence length="284" mass="32504">GFINGNMNYAELQEVNDPKNKIILIYNHGQDTHDAASKNCLWKNGVRNMASLVGEKVNEKEIMVYIFCTDHLAGDDKRLWKKKKFKPPYKGVTKLEKRLNANLELIDKFVSMGIPNKQIIITGQSCGGWMSLMFASRYLEKIGGVITTMPACYGEITRDFKVKKRGIEKALEKFRKKEGDGPADLREKQINEIKQSNNLPVLVFTHPMDPYEGLLSDWIEEIPGVQRIIISEDLKINGKKCKRIGINNGKKWSEPVKNAHYIIMGDCFQYYNPVILEYIASRTK</sequence>
<proteinExistence type="predicted"/>
<dbReference type="Pfam" id="PF02230">
    <property type="entry name" value="Abhydrolase_2"/>
    <property type="match status" value="1"/>
</dbReference>
<dbReference type="GO" id="GO:0016787">
    <property type="term" value="F:hydrolase activity"/>
    <property type="evidence" value="ECO:0007669"/>
    <property type="project" value="InterPro"/>
</dbReference>
<accession>A0A382RK60</accession>
<feature type="domain" description="Phospholipase/carboxylesterase/thioesterase" evidence="1">
    <location>
        <begin position="102"/>
        <end position="148"/>
    </location>
</feature>
<protein>
    <recommendedName>
        <fullName evidence="1">Phospholipase/carboxylesterase/thioesterase domain-containing protein</fullName>
    </recommendedName>
</protein>
<dbReference type="InterPro" id="IPR003140">
    <property type="entry name" value="PLipase/COase/thioEstase"/>
</dbReference>
<gene>
    <name evidence="2" type="ORF">METZ01_LOCUS350222</name>
</gene>
<feature type="non-terminal residue" evidence="2">
    <location>
        <position position="1"/>
    </location>
</feature>
<organism evidence="2">
    <name type="scientific">marine metagenome</name>
    <dbReference type="NCBI Taxonomy" id="408172"/>
    <lineage>
        <taxon>unclassified sequences</taxon>
        <taxon>metagenomes</taxon>
        <taxon>ecological metagenomes</taxon>
    </lineage>
</organism>
<dbReference type="EMBL" id="UINC01121893">
    <property type="protein sequence ID" value="SVC97368.1"/>
    <property type="molecule type" value="Genomic_DNA"/>
</dbReference>
<dbReference type="SUPFAM" id="SSF53474">
    <property type="entry name" value="alpha/beta-Hydrolases"/>
    <property type="match status" value="1"/>
</dbReference>
<evidence type="ECO:0000313" key="2">
    <source>
        <dbReference type="EMBL" id="SVC97368.1"/>
    </source>
</evidence>
<dbReference type="AlphaFoldDB" id="A0A382RK60"/>
<name>A0A382RK60_9ZZZZ</name>